<reference evidence="10 11" key="1">
    <citation type="submission" date="2023-01" db="EMBL/GenBank/DDBJ databases">
        <title>Novel diversity within Roseofilum (Cyanobacteria; Desertifilaceae) from marine benthic mats with descriptions of four novel species.</title>
        <authorList>
            <person name="Wang Y."/>
            <person name="Berthold D.E."/>
            <person name="Hu J."/>
            <person name="Lefler F.W."/>
            <person name="Laughinghouse H.D. IV."/>
        </authorList>
    </citation>
    <scope>NUCLEOTIDE SEQUENCE [LARGE SCALE GENOMIC DNA]</scope>
    <source>
        <strain evidence="10 11">BLCC-M114</strain>
    </source>
</reference>
<evidence type="ECO:0000259" key="8">
    <source>
        <dbReference type="PROSITE" id="PS50109"/>
    </source>
</evidence>
<comment type="catalytic activity">
    <reaction evidence="1">
        <text>ATP + protein L-histidine = ADP + protein N-phospho-L-histidine.</text>
        <dbReference type="EC" id="2.7.13.3"/>
    </reaction>
</comment>
<gene>
    <name evidence="10" type="ORF">PMG25_03605</name>
</gene>
<evidence type="ECO:0000256" key="3">
    <source>
        <dbReference type="ARBA" id="ARBA00022553"/>
    </source>
</evidence>
<organism evidence="10 11">
    <name type="scientific">Roseofilum capinflatum BLCC-M114</name>
    <dbReference type="NCBI Taxonomy" id="3022440"/>
    <lineage>
        <taxon>Bacteria</taxon>
        <taxon>Bacillati</taxon>
        <taxon>Cyanobacteriota</taxon>
        <taxon>Cyanophyceae</taxon>
        <taxon>Desertifilales</taxon>
        <taxon>Desertifilaceae</taxon>
        <taxon>Roseofilum</taxon>
        <taxon>Roseofilum capinflatum</taxon>
    </lineage>
</organism>
<feature type="domain" description="Histidine kinase" evidence="8">
    <location>
        <begin position="1"/>
        <end position="235"/>
    </location>
</feature>
<dbReference type="PROSITE" id="PS50109">
    <property type="entry name" value="HIS_KIN"/>
    <property type="match status" value="1"/>
</dbReference>
<dbReference type="PRINTS" id="PR00344">
    <property type="entry name" value="BCTRLSENSOR"/>
</dbReference>
<dbReference type="SUPFAM" id="SSF47384">
    <property type="entry name" value="Homodimeric domain of signal transducing histidine kinase"/>
    <property type="match status" value="1"/>
</dbReference>
<keyword evidence="3 7" id="KW-0597">Phosphoprotein</keyword>
<dbReference type="Pfam" id="PF00512">
    <property type="entry name" value="HisKA"/>
    <property type="match status" value="1"/>
</dbReference>
<dbReference type="PROSITE" id="PS50110">
    <property type="entry name" value="RESPONSE_REGULATORY"/>
    <property type="match status" value="1"/>
</dbReference>
<name>A0ABT7B214_9CYAN</name>
<protein>
    <recommendedName>
        <fullName evidence="2">histidine kinase</fullName>
        <ecNumber evidence="2">2.7.13.3</ecNumber>
    </recommendedName>
</protein>
<evidence type="ECO:0000256" key="6">
    <source>
        <dbReference type="ARBA" id="ARBA00023012"/>
    </source>
</evidence>
<dbReference type="InterPro" id="IPR004358">
    <property type="entry name" value="Sig_transdc_His_kin-like_C"/>
</dbReference>
<dbReference type="InterPro" id="IPR036097">
    <property type="entry name" value="HisK_dim/P_sf"/>
</dbReference>
<keyword evidence="6" id="KW-0902">Two-component regulatory system</keyword>
<evidence type="ECO:0000259" key="9">
    <source>
        <dbReference type="PROSITE" id="PS50110"/>
    </source>
</evidence>
<dbReference type="SUPFAM" id="SSF52172">
    <property type="entry name" value="CheY-like"/>
    <property type="match status" value="1"/>
</dbReference>
<dbReference type="InterPro" id="IPR005467">
    <property type="entry name" value="His_kinase_dom"/>
</dbReference>
<dbReference type="Gene3D" id="3.30.565.10">
    <property type="entry name" value="Histidine kinase-like ATPase, C-terminal domain"/>
    <property type="match status" value="1"/>
</dbReference>
<dbReference type="PANTHER" id="PTHR43047">
    <property type="entry name" value="TWO-COMPONENT HISTIDINE PROTEIN KINASE"/>
    <property type="match status" value="1"/>
</dbReference>
<dbReference type="Gene3D" id="1.10.287.130">
    <property type="match status" value="1"/>
</dbReference>
<dbReference type="RefSeq" id="WP_283765545.1">
    <property type="nucleotide sequence ID" value="NZ_JAQOSO010000013.1"/>
</dbReference>
<dbReference type="SUPFAM" id="SSF55874">
    <property type="entry name" value="ATPase domain of HSP90 chaperone/DNA topoisomerase II/histidine kinase"/>
    <property type="match status" value="1"/>
</dbReference>
<evidence type="ECO:0000313" key="11">
    <source>
        <dbReference type="Proteomes" id="UP001235849"/>
    </source>
</evidence>
<comment type="caution">
    <text evidence="10">The sequence shown here is derived from an EMBL/GenBank/DDBJ whole genome shotgun (WGS) entry which is preliminary data.</text>
</comment>
<dbReference type="Pfam" id="PF00072">
    <property type="entry name" value="Response_reg"/>
    <property type="match status" value="1"/>
</dbReference>
<dbReference type="SMART" id="SM00448">
    <property type="entry name" value="REC"/>
    <property type="match status" value="1"/>
</dbReference>
<accession>A0ABT7B214</accession>
<proteinExistence type="predicted"/>
<dbReference type="Pfam" id="PF02518">
    <property type="entry name" value="HATPase_c"/>
    <property type="match status" value="1"/>
</dbReference>
<dbReference type="GO" id="GO:0005524">
    <property type="term" value="F:ATP binding"/>
    <property type="evidence" value="ECO:0007669"/>
    <property type="project" value="UniProtKB-KW"/>
</dbReference>
<dbReference type="EC" id="2.7.13.3" evidence="2"/>
<evidence type="ECO:0000256" key="7">
    <source>
        <dbReference type="PROSITE-ProRule" id="PRU00169"/>
    </source>
</evidence>
<dbReference type="CDD" id="cd16922">
    <property type="entry name" value="HATPase_EvgS-ArcB-TorS-like"/>
    <property type="match status" value="1"/>
</dbReference>
<keyword evidence="5" id="KW-0418">Kinase</keyword>
<dbReference type="EMBL" id="JAQOSO010000013">
    <property type="protein sequence ID" value="MDJ1173171.1"/>
    <property type="molecule type" value="Genomic_DNA"/>
</dbReference>
<dbReference type="InterPro" id="IPR001789">
    <property type="entry name" value="Sig_transdc_resp-reg_receiver"/>
</dbReference>
<keyword evidence="4" id="KW-0808">Transferase</keyword>
<dbReference type="SMART" id="SM00388">
    <property type="entry name" value="HisKA"/>
    <property type="match status" value="1"/>
</dbReference>
<evidence type="ECO:0000313" key="10">
    <source>
        <dbReference type="EMBL" id="MDJ1173171.1"/>
    </source>
</evidence>
<evidence type="ECO:0000256" key="1">
    <source>
        <dbReference type="ARBA" id="ARBA00000085"/>
    </source>
</evidence>
<keyword evidence="10" id="KW-0067">ATP-binding</keyword>
<dbReference type="InterPro" id="IPR011006">
    <property type="entry name" value="CheY-like_superfamily"/>
</dbReference>
<dbReference type="InterPro" id="IPR003661">
    <property type="entry name" value="HisK_dim/P_dom"/>
</dbReference>
<feature type="modified residue" description="4-aspartylphosphate" evidence="7">
    <location>
        <position position="313"/>
    </location>
</feature>
<feature type="domain" description="Response regulatory" evidence="9">
    <location>
        <begin position="264"/>
        <end position="379"/>
    </location>
</feature>
<evidence type="ECO:0000256" key="2">
    <source>
        <dbReference type="ARBA" id="ARBA00012438"/>
    </source>
</evidence>
<dbReference type="SMART" id="SM00387">
    <property type="entry name" value="HATPase_c"/>
    <property type="match status" value="1"/>
</dbReference>
<dbReference type="InterPro" id="IPR036890">
    <property type="entry name" value="HATPase_C_sf"/>
</dbReference>
<dbReference type="Proteomes" id="UP001235849">
    <property type="component" value="Unassembled WGS sequence"/>
</dbReference>
<sequence>MSHEIRTPMNAILGFSQLLEIQIQEEVAQEYVQLIQSNGHTLLTLINDILDLSKIEAGQLSLDYEEVAIRPLLSEIQQSFAFQVEAKGIDLIVEISDQLPEIIEIDPVRLRQILFNLVSNAIKFTNQGQITIRVNAALSSTSPDFDKSSPDQPSPAKIDLEIQVSDTGRGISDADQAIIFEPFQQSKESSSYKPSGTGLGLTITRRLVDIMGGSIALDSQLQKGSTFTVRFPNLTAIQTLSSRLDSTDLETSLKAVLESKESLSILIVDDVESNRKLLQAYLDFPNCNLLSAANGYKAIELVQEHQPDLILLDLVMPDLDGQAVLQILKQDRNTQDIPVIIVTASVKKDSMSTWPILAQGFLQKPVLKQDLAREIERIFSNQTTEVQPPESQEIASCILPLSAEEKEKLSELIPLLEEAERHEWPTLCQTLEVSAIDEFILKLHQWAKEYQFSALQNYAKLLGHQLDQLDLVSLPVTLEEFPKIKHQLNSLLE</sequence>
<evidence type="ECO:0000256" key="5">
    <source>
        <dbReference type="ARBA" id="ARBA00022777"/>
    </source>
</evidence>
<dbReference type="PANTHER" id="PTHR43047:SF72">
    <property type="entry name" value="OSMOSENSING HISTIDINE PROTEIN KINASE SLN1"/>
    <property type="match status" value="1"/>
</dbReference>
<evidence type="ECO:0000256" key="4">
    <source>
        <dbReference type="ARBA" id="ARBA00022679"/>
    </source>
</evidence>
<dbReference type="CDD" id="cd00082">
    <property type="entry name" value="HisKA"/>
    <property type="match status" value="1"/>
</dbReference>
<keyword evidence="10" id="KW-0547">Nucleotide-binding</keyword>
<dbReference type="Gene3D" id="3.40.50.2300">
    <property type="match status" value="1"/>
</dbReference>
<dbReference type="InterPro" id="IPR003594">
    <property type="entry name" value="HATPase_dom"/>
</dbReference>
<keyword evidence="11" id="KW-1185">Reference proteome</keyword>